<dbReference type="GO" id="GO:0071555">
    <property type="term" value="P:cell wall organization"/>
    <property type="evidence" value="ECO:0007669"/>
    <property type="project" value="TreeGrafter"/>
</dbReference>
<accession>A0A5B0GR78</accession>
<sequence length="266" mass="29592">MYFRRALLSLTSVLAVSAAHATTVCTAIADANTGKILMQRGNCTERVTPASTFKIAISLMGYDAGFLKDEHTPTLPYRKGYYDWGGDAWRQPTDPTRWLKYSVVWFSQQVTHALGPERFAQYAKEFNYGNADVSGDPGKHNGLDRSWIESSLKISPLEQITFLQKFINGQLPVSPTAFAMTKRIVESNTLPDGWTVHGKTGMAYPRKPDGTFDEDHPHGWFVGWATRGGDTLVFARLIQDDRKESGTAGVRARDAFLNELPSLVGR</sequence>
<dbReference type="PANTHER" id="PTHR30627:SF6">
    <property type="entry name" value="BETA-LACTAMASE YBXI-RELATED"/>
    <property type="match status" value="1"/>
</dbReference>
<evidence type="ECO:0000256" key="3">
    <source>
        <dbReference type="ARBA" id="ARBA00012865"/>
    </source>
</evidence>
<dbReference type="GO" id="GO:0008658">
    <property type="term" value="F:penicillin binding"/>
    <property type="evidence" value="ECO:0007669"/>
    <property type="project" value="InterPro"/>
</dbReference>
<dbReference type="AlphaFoldDB" id="A0A5B0GR78"/>
<dbReference type="Proteomes" id="UP000325273">
    <property type="component" value="Unassembled WGS sequence"/>
</dbReference>
<feature type="chain" id="PRO_5022920015" description="Beta-lactamase" evidence="9">
    <location>
        <begin position="22"/>
        <end position="266"/>
    </location>
</feature>
<dbReference type="PROSITE" id="PS00337">
    <property type="entry name" value="BETA_LACTAMASE_D"/>
    <property type="match status" value="1"/>
</dbReference>
<evidence type="ECO:0000256" key="7">
    <source>
        <dbReference type="PIRSR" id="PIRSR602137-50"/>
    </source>
</evidence>
<evidence type="ECO:0000259" key="10">
    <source>
        <dbReference type="Pfam" id="PF00905"/>
    </source>
</evidence>
<dbReference type="Pfam" id="PF00905">
    <property type="entry name" value="Transpeptidase"/>
    <property type="match status" value="1"/>
</dbReference>
<feature type="domain" description="Penicillin-binding protein transpeptidase" evidence="10">
    <location>
        <begin position="25"/>
        <end position="251"/>
    </location>
</feature>
<comment type="similarity">
    <text evidence="2 8">Belongs to the class-D beta-lactamase family.</text>
</comment>
<dbReference type="PANTHER" id="PTHR30627">
    <property type="entry name" value="PEPTIDOGLYCAN D,D-TRANSPEPTIDASE"/>
    <property type="match status" value="1"/>
</dbReference>
<evidence type="ECO:0000256" key="6">
    <source>
        <dbReference type="ARBA" id="ARBA00023251"/>
    </source>
</evidence>
<keyword evidence="6 8" id="KW-0046">Antibiotic resistance</keyword>
<dbReference type="GO" id="GO:0008800">
    <property type="term" value="F:beta-lactamase activity"/>
    <property type="evidence" value="ECO:0007669"/>
    <property type="project" value="UniProtKB-UniRule"/>
</dbReference>
<evidence type="ECO:0000313" key="12">
    <source>
        <dbReference type="Proteomes" id="UP000325273"/>
    </source>
</evidence>
<name>A0A5B0GR78_9BURK</name>
<dbReference type="SUPFAM" id="SSF56601">
    <property type="entry name" value="beta-lactamase/transpeptidase-like"/>
    <property type="match status" value="1"/>
</dbReference>
<gene>
    <name evidence="11" type="primary">blaOXA</name>
    <name evidence="11" type="ORF">FVF58_29050</name>
</gene>
<dbReference type="InterPro" id="IPR002137">
    <property type="entry name" value="Beta-lactam_class-D_AS"/>
</dbReference>
<proteinExistence type="inferred from homology"/>
<dbReference type="InterPro" id="IPR012338">
    <property type="entry name" value="Beta-lactam/transpept-like"/>
</dbReference>
<dbReference type="GO" id="GO:0017001">
    <property type="term" value="P:antibiotic catabolic process"/>
    <property type="evidence" value="ECO:0007669"/>
    <property type="project" value="InterPro"/>
</dbReference>
<dbReference type="Gene3D" id="3.40.710.10">
    <property type="entry name" value="DD-peptidase/beta-lactamase superfamily"/>
    <property type="match status" value="1"/>
</dbReference>
<dbReference type="EMBL" id="VTUZ01000023">
    <property type="protein sequence ID" value="KAA1005397.1"/>
    <property type="molecule type" value="Genomic_DNA"/>
</dbReference>
<evidence type="ECO:0000256" key="5">
    <source>
        <dbReference type="ARBA" id="ARBA00022801"/>
    </source>
</evidence>
<evidence type="ECO:0000313" key="11">
    <source>
        <dbReference type="EMBL" id="KAA1005397.1"/>
    </source>
</evidence>
<dbReference type="InterPro" id="IPR001460">
    <property type="entry name" value="PCN-bd_Tpept"/>
</dbReference>
<organism evidence="11 12">
    <name type="scientific">Paraburkholderia panacisoli</name>
    <dbReference type="NCBI Taxonomy" id="2603818"/>
    <lineage>
        <taxon>Bacteria</taxon>
        <taxon>Pseudomonadati</taxon>
        <taxon>Pseudomonadota</taxon>
        <taxon>Betaproteobacteria</taxon>
        <taxon>Burkholderiales</taxon>
        <taxon>Burkholderiaceae</taxon>
        <taxon>Paraburkholderia</taxon>
    </lineage>
</organism>
<dbReference type="RefSeq" id="WP_149673342.1">
    <property type="nucleotide sequence ID" value="NZ_VTUZ01000023.1"/>
</dbReference>
<evidence type="ECO:0000256" key="2">
    <source>
        <dbReference type="ARBA" id="ARBA00007898"/>
    </source>
</evidence>
<feature type="active site" description="Acyl-ester intermediate" evidence="7">
    <location>
        <position position="51"/>
    </location>
</feature>
<evidence type="ECO:0000256" key="8">
    <source>
        <dbReference type="RuleBase" id="RU361140"/>
    </source>
</evidence>
<dbReference type="GO" id="GO:0005886">
    <property type="term" value="C:plasma membrane"/>
    <property type="evidence" value="ECO:0007669"/>
    <property type="project" value="TreeGrafter"/>
</dbReference>
<dbReference type="InterPro" id="IPR050515">
    <property type="entry name" value="Beta-lactam/transpept"/>
</dbReference>
<protein>
    <recommendedName>
        <fullName evidence="3 8">Beta-lactamase</fullName>
        <ecNumber evidence="3 8">3.5.2.6</ecNumber>
    </recommendedName>
</protein>
<keyword evidence="4 9" id="KW-0732">Signal</keyword>
<keyword evidence="12" id="KW-1185">Reference proteome</keyword>
<feature type="signal peptide" evidence="9">
    <location>
        <begin position="1"/>
        <end position="21"/>
    </location>
</feature>
<dbReference type="EC" id="3.5.2.6" evidence="3 8"/>
<keyword evidence="5 8" id="KW-0378">Hydrolase</keyword>
<evidence type="ECO:0000256" key="4">
    <source>
        <dbReference type="ARBA" id="ARBA00022729"/>
    </source>
</evidence>
<feature type="modified residue" description="N6-carboxylysine" evidence="7">
    <location>
        <position position="54"/>
    </location>
</feature>
<dbReference type="NCBIfam" id="NF000270">
    <property type="entry name" value="bla_class_D_alt"/>
    <property type="match status" value="1"/>
</dbReference>
<dbReference type="GO" id="GO:0046677">
    <property type="term" value="P:response to antibiotic"/>
    <property type="evidence" value="ECO:0007669"/>
    <property type="project" value="UniProtKB-UniRule"/>
</dbReference>
<evidence type="ECO:0000256" key="1">
    <source>
        <dbReference type="ARBA" id="ARBA00001526"/>
    </source>
</evidence>
<comment type="caution">
    <text evidence="11">The sequence shown here is derived from an EMBL/GenBank/DDBJ whole genome shotgun (WGS) entry which is preliminary data.</text>
</comment>
<evidence type="ECO:0000256" key="9">
    <source>
        <dbReference type="SAM" id="SignalP"/>
    </source>
</evidence>
<reference evidence="11 12" key="1">
    <citation type="submission" date="2019-08" db="EMBL/GenBank/DDBJ databases">
        <title>Paraburkholderia sp. DCY113.</title>
        <authorList>
            <person name="Kang J."/>
        </authorList>
    </citation>
    <scope>NUCLEOTIDE SEQUENCE [LARGE SCALE GENOMIC DNA]</scope>
    <source>
        <strain evidence="11 12">DCY113</strain>
    </source>
</reference>
<comment type="catalytic activity">
    <reaction evidence="1 8">
        <text>a beta-lactam + H2O = a substituted beta-amino acid</text>
        <dbReference type="Rhea" id="RHEA:20401"/>
        <dbReference type="ChEBI" id="CHEBI:15377"/>
        <dbReference type="ChEBI" id="CHEBI:35627"/>
        <dbReference type="ChEBI" id="CHEBI:140347"/>
        <dbReference type="EC" id="3.5.2.6"/>
    </reaction>
</comment>